<dbReference type="InterPro" id="IPR058533">
    <property type="entry name" value="Cation_efflux_TM"/>
</dbReference>
<evidence type="ECO:0000256" key="1">
    <source>
        <dbReference type="ARBA" id="ARBA00004141"/>
    </source>
</evidence>
<feature type="transmembrane region" description="Helical" evidence="8">
    <location>
        <begin position="79"/>
        <end position="98"/>
    </location>
</feature>
<evidence type="ECO:0000256" key="4">
    <source>
        <dbReference type="ARBA" id="ARBA00022692"/>
    </source>
</evidence>
<evidence type="ECO:0000256" key="6">
    <source>
        <dbReference type="ARBA" id="ARBA00022989"/>
    </source>
</evidence>
<evidence type="ECO:0000313" key="12">
    <source>
        <dbReference type="Proteomes" id="UP001152320"/>
    </source>
</evidence>
<organism evidence="11 12">
    <name type="scientific">Holothuria leucospilota</name>
    <name type="common">Black long sea cucumber</name>
    <name type="synonym">Mertensiothuria leucospilota</name>
    <dbReference type="NCBI Taxonomy" id="206669"/>
    <lineage>
        <taxon>Eukaryota</taxon>
        <taxon>Metazoa</taxon>
        <taxon>Echinodermata</taxon>
        <taxon>Eleutherozoa</taxon>
        <taxon>Echinozoa</taxon>
        <taxon>Holothuroidea</taxon>
        <taxon>Aspidochirotacea</taxon>
        <taxon>Aspidochirotida</taxon>
        <taxon>Holothuriidae</taxon>
        <taxon>Holothuria</taxon>
    </lineage>
</organism>
<dbReference type="GO" id="GO:0006882">
    <property type="term" value="P:intracellular zinc ion homeostasis"/>
    <property type="evidence" value="ECO:0007669"/>
    <property type="project" value="TreeGrafter"/>
</dbReference>
<protein>
    <submittedName>
        <fullName evidence="11">Zinc transporter 10</fullName>
    </submittedName>
</protein>
<dbReference type="InterPro" id="IPR027470">
    <property type="entry name" value="Cation_efflux_CTD"/>
</dbReference>
<dbReference type="GO" id="GO:0016020">
    <property type="term" value="C:membrane"/>
    <property type="evidence" value="ECO:0007669"/>
    <property type="project" value="UniProtKB-SubCell"/>
</dbReference>
<evidence type="ECO:0000256" key="8">
    <source>
        <dbReference type="SAM" id="Phobius"/>
    </source>
</evidence>
<dbReference type="PANTHER" id="PTHR45820">
    <property type="entry name" value="FI23527P1"/>
    <property type="match status" value="1"/>
</dbReference>
<feature type="transmembrane region" description="Helical" evidence="8">
    <location>
        <begin position="43"/>
        <end position="63"/>
    </location>
</feature>
<feature type="domain" description="Cation efflux protein transmembrane" evidence="9">
    <location>
        <begin position="17"/>
        <end position="280"/>
    </location>
</feature>
<dbReference type="PANTHER" id="PTHR45820:SF4">
    <property type="entry name" value="ZINC TRANSPORTER 63C, ISOFORM F"/>
    <property type="match status" value="1"/>
</dbReference>
<feature type="transmembrane region" description="Helical" evidence="8">
    <location>
        <begin position="118"/>
        <end position="140"/>
    </location>
</feature>
<dbReference type="EMBL" id="JAIZAY010000011">
    <property type="protein sequence ID" value="KAJ8033268.1"/>
    <property type="molecule type" value="Genomic_DNA"/>
</dbReference>
<comment type="similarity">
    <text evidence="2">Belongs to the cation diffusion facilitator (CDF) transporter (TC 2.A.4) family. SLC30A subfamily.</text>
</comment>
<dbReference type="SUPFAM" id="SSF160240">
    <property type="entry name" value="Cation efflux protein cytoplasmic domain-like"/>
    <property type="match status" value="1"/>
</dbReference>
<evidence type="ECO:0000256" key="3">
    <source>
        <dbReference type="ARBA" id="ARBA00022448"/>
    </source>
</evidence>
<keyword evidence="6 8" id="KW-1133">Transmembrane helix</keyword>
<keyword evidence="12" id="KW-1185">Reference proteome</keyword>
<evidence type="ECO:0000313" key="11">
    <source>
        <dbReference type="EMBL" id="KAJ8033268.1"/>
    </source>
</evidence>
<dbReference type="Proteomes" id="UP001152320">
    <property type="component" value="Chromosome 11"/>
</dbReference>
<proteinExistence type="inferred from homology"/>
<evidence type="ECO:0000256" key="2">
    <source>
        <dbReference type="ARBA" id="ARBA00008873"/>
    </source>
</evidence>
<dbReference type="GO" id="GO:0010312">
    <property type="term" value="P:detoxification of zinc ion"/>
    <property type="evidence" value="ECO:0007669"/>
    <property type="project" value="TreeGrafter"/>
</dbReference>
<evidence type="ECO:0000256" key="5">
    <source>
        <dbReference type="ARBA" id="ARBA00022833"/>
    </source>
</evidence>
<comment type="caution">
    <text evidence="11">The sequence shown here is derived from an EMBL/GenBank/DDBJ whole genome shotgun (WGS) entry which is preliminary data.</text>
</comment>
<keyword evidence="3" id="KW-0813">Transport</keyword>
<evidence type="ECO:0000259" key="10">
    <source>
        <dbReference type="Pfam" id="PF16916"/>
    </source>
</evidence>
<dbReference type="AlphaFoldDB" id="A0A9Q1H589"/>
<name>A0A9Q1H589_HOLLE</name>
<reference evidence="11" key="1">
    <citation type="submission" date="2021-10" db="EMBL/GenBank/DDBJ databases">
        <title>Tropical sea cucumber genome reveals ecological adaptation and Cuvierian tubules defense mechanism.</title>
        <authorList>
            <person name="Chen T."/>
        </authorList>
    </citation>
    <scope>NUCLEOTIDE SEQUENCE</scope>
    <source>
        <strain evidence="11">Nanhai2018</strain>
        <tissue evidence="11">Muscle</tissue>
    </source>
</reference>
<feature type="transmembrane region" description="Helical" evidence="8">
    <location>
        <begin position="256"/>
        <end position="283"/>
    </location>
</feature>
<feature type="transmembrane region" description="Helical" evidence="8">
    <location>
        <begin position="220"/>
        <end position="244"/>
    </location>
</feature>
<keyword evidence="5" id="KW-0862">Zinc</keyword>
<dbReference type="Pfam" id="PF01545">
    <property type="entry name" value="Cation_efflux"/>
    <property type="match status" value="1"/>
</dbReference>
<dbReference type="InterPro" id="IPR002524">
    <property type="entry name" value="Cation_efflux"/>
</dbReference>
<dbReference type="OrthoDB" id="29444at2759"/>
<gene>
    <name evidence="11" type="ORF">HOLleu_23451</name>
</gene>
<dbReference type="Gene3D" id="1.20.1510.10">
    <property type="entry name" value="Cation efflux protein transmembrane domain"/>
    <property type="match status" value="1"/>
</dbReference>
<feature type="domain" description="Cation efflux protein cytoplasmic" evidence="10">
    <location>
        <begin position="284"/>
        <end position="356"/>
    </location>
</feature>
<comment type="subcellular location">
    <subcellularLocation>
        <location evidence="1">Membrane</location>
        <topology evidence="1">Multi-pass membrane protein</topology>
    </subcellularLocation>
</comment>
<evidence type="ECO:0000256" key="7">
    <source>
        <dbReference type="ARBA" id="ARBA00023136"/>
    </source>
</evidence>
<dbReference type="GO" id="GO:0005385">
    <property type="term" value="F:zinc ion transmembrane transporter activity"/>
    <property type="evidence" value="ECO:0007669"/>
    <property type="project" value="TreeGrafter"/>
</dbReference>
<dbReference type="Pfam" id="PF16916">
    <property type="entry name" value="ZT_dimer"/>
    <property type="match status" value="1"/>
</dbReference>
<evidence type="ECO:0000259" key="9">
    <source>
        <dbReference type="Pfam" id="PF01545"/>
    </source>
</evidence>
<dbReference type="InterPro" id="IPR027469">
    <property type="entry name" value="Cation_efflux_TMD_sf"/>
</dbReference>
<keyword evidence="4 8" id="KW-0812">Transmembrane</keyword>
<dbReference type="InterPro" id="IPR036837">
    <property type="entry name" value="Cation_efflux_CTD_sf"/>
</dbReference>
<sequence length="441" mass="48354">MEEVWWRSKSCRLVCMMALTSSFFLVELVVGNITNSIALVADSFHMLSDIIALVVGLAAVLIAEKKTAKNTYGWQRAEVLGALVNSVFLISLCFTIVVDSLKRFVTTEEVNTPKIVLIVGSVGFIINVVGLALLSSHGIGHGHSHNLKRKGHNHRNVSTSPILTDESSDAPVAITGSESLNGSAKNNSVHDVCVNLHPEGTDEEDVFVSNGSAHLNMRGVFLHVLGDALGSVVVMISATIIWLVEGDWTLYVDPALSLIIVLIICSSTLPLLWQSSMILLLSIPRDVNMNQLKEEITELPYVLNIHDLHIWQLSGDKNIFTAHVCFGSQDDYIQGERSIKDILHKKGIHSSTIQPEFETPERHSSVGSNDEESCLLKCDSQKCEAQTCCASRKTSLKQSSSSSPPAESSPDKYQLFTLSSFNFRRLKEPDQVDSVPVKGYL</sequence>
<dbReference type="SUPFAM" id="SSF161111">
    <property type="entry name" value="Cation efflux protein transmembrane domain-like"/>
    <property type="match status" value="1"/>
</dbReference>
<accession>A0A9Q1H589</accession>
<dbReference type="NCBIfam" id="TIGR01297">
    <property type="entry name" value="CDF"/>
    <property type="match status" value="1"/>
</dbReference>
<keyword evidence="7 8" id="KW-0472">Membrane</keyword>
<feature type="transmembrane region" description="Helical" evidence="8">
    <location>
        <begin position="12"/>
        <end position="31"/>
    </location>
</feature>